<name>U9UM03_RHIID</name>
<accession>U9UM03</accession>
<dbReference type="HOGENOM" id="CLU_3051489_0_0_1"/>
<evidence type="ECO:0000313" key="1">
    <source>
        <dbReference type="EMBL" id="ESA16626.1"/>
    </source>
</evidence>
<reference evidence="1" key="1">
    <citation type="submission" date="2013-07" db="EMBL/GenBank/DDBJ databases">
        <title>The genome of an arbuscular mycorrhizal fungus provides insights into the evolution of the oldest plant symbiosis.</title>
        <authorList>
            <consortium name="DOE Joint Genome Institute"/>
            <person name="Tisserant E."/>
            <person name="Malbreil M."/>
            <person name="Kuo A."/>
            <person name="Kohler A."/>
            <person name="Symeonidi A."/>
            <person name="Balestrini R."/>
            <person name="Charron P."/>
            <person name="Duensing N."/>
            <person name="Frei-dit-Frey N."/>
            <person name="Gianinazzi-Pearson V."/>
            <person name="Gilbert B."/>
            <person name="Handa Y."/>
            <person name="Hijri M."/>
            <person name="Kaul R."/>
            <person name="Kawaguchi M."/>
            <person name="Krajinski F."/>
            <person name="Lammers P."/>
            <person name="Lapierre D."/>
            <person name="Masclaux F.G."/>
            <person name="Murat C."/>
            <person name="Morin E."/>
            <person name="Ndikumana S."/>
            <person name="Pagni M."/>
            <person name="Petitpierre D."/>
            <person name="Requena N."/>
            <person name="Rosikiewicz P."/>
            <person name="Riley R."/>
            <person name="Saito K."/>
            <person name="San Clemente H."/>
            <person name="Shapiro H."/>
            <person name="van Tuinen D."/>
            <person name="Becard G."/>
            <person name="Bonfante P."/>
            <person name="Paszkowski U."/>
            <person name="Shachar-Hill Y."/>
            <person name="Young J.P."/>
            <person name="Sanders I.R."/>
            <person name="Henrissat B."/>
            <person name="Rensing S.A."/>
            <person name="Grigoriev I.V."/>
            <person name="Corradi N."/>
            <person name="Roux C."/>
            <person name="Martin F."/>
        </authorList>
    </citation>
    <scope>NUCLEOTIDE SEQUENCE</scope>
    <source>
        <strain evidence="1">DAOM 197198</strain>
    </source>
</reference>
<organism evidence="1">
    <name type="scientific">Rhizophagus irregularis (strain DAOM 181602 / DAOM 197198 / MUCL 43194)</name>
    <name type="common">Arbuscular mycorrhizal fungus</name>
    <name type="synonym">Glomus intraradices</name>
    <dbReference type="NCBI Taxonomy" id="747089"/>
    <lineage>
        <taxon>Eukaryota</taxon>
        <taxon>Fungi</taxon>
        <taxon>Fungi incertae sedis</taxon>
        <taxon>Mucoromycota</taxon>
        <taxon>Glomeromycotina</taxon>
        <taxon>Glomeromycetes</taxon>
        <taxon>Glomerales</taxon>
        <taxon>Glomeraceae</taxon>
        <taxon>Rhizophagus</taxon>
    </lineage>
</organism>
<proteinExistence type="predicted"/>
<gene>
    <name evidence="1" type="ORF">GLOINDRAFT_22639</name>
</gene>
<protein>
    <submittedName>
        <fullName evidence="1">Uncharacterized protein</fullName>
    </submittedName>
</protein>
<dbReference type="AlphaFoldDB" id="U9UM03"/>
<sequence length="54" mass="6153">MSLSSTDEPVLQVIVENFLPLKYCVPELALVINGKKPKGSEKILKKLQHAKYWK</sequence>
<dbReference type="EMBL" id="KI280912">
    <property type="protein sequence ID" value="ESA16626.1"/>
    <property type="molecule type" value="Genomic_DNA"/>
</dbReference>